<keyword evidence="1" id="KW-0732">Signal</keyword>
<dbReference type="RefSeq" id="WP_008820273.1">
    <property type="nucleotide sequence ID" value="NZ_GG770381.1"/>
</dbReference>
<reference evidence="2 3" key="1">
    <citation type="submission" date="2010-03" db="EMBL/GenBank/DDBJ databases">
        <title>The Genome Sequence of Fusobacterium sp. 1_1_41FAA.</title>
        <authorList>
            <consortium name="The Broad Institute Genome Sequencing Platform"/>
            <person name="Ward D."/>
            <person name="Earl A."/>
            <person name="Feldgarden M."/>
            <person name="Gevers D."/>
            <person name="Young S.K."/>
            <person name="Zeng Q."/>
            <person name="Koehrsen M."/>
            <person name="Alvarado L."/>
            <person name="Berlin A."/>
            <person name="Borenstein D."/>
            <person name="Chapman S."/>
            <person name="Chen Z."/>
            <person name="Engels R."/>
            <person name="Freedman E."/>
            <person name="Gellesch M."/>
            <person name="Goldberg J."/>
            <person name="Griggs A."/>
            <person name="Gujja S."/>
            <person name="Heilman E."/>
            <person name="Heiman D."/>
            <person name="Hepburn T."/>
            <person name="Howarth C."/>
            <person name="Jen D."/>
            <person name="Larson L."/>
            <person name="Mehta T."/>
            <person name="Park D."/>
            <person name="Pearson M."/>
            <person name="Richards J."/>
            <person name="Roberts A."/>
            <person name="Saif S."/>
            <person name="Shea T."/>
            <person name="Shenoy N."/>
            <person name="Sisk P."/>
            <person name="Stolte C."/>
            <person name="Sykes S."/>
            <person name="Walk T."/>
            <person name="White J."/>
            <person name="Yandava C."/>
            <person name="Strauss J.C."/>
            <person name="Ambrose C.E."/>
            <person name="Allen-Vercoe E."/>
            <person name="Haas B."/>
            <person name="Henn M.R."/>
            <person name="Nusbaum C."/>
            <person name="Birren B."/>
        </authorList>
    </citation>
    <scope>NUCLEOTIDE SEQUENCE [LARGE SCALE GENOMIC DNA]</scope>
    <source>
        <strain evidence="2 3">1_1_41FAA</strain>
    </source>
</reference>
<dbReference type="EMBL" id="GG770381">
    <property type="protein sequence ID" value="EFG28695.2"/>
    <property type="molecule type" value="Genomic_DNA"/>
</dbReference>
<gene>
    <name evidence="2" type="ORF">HMPREF0400_00247</name>
</gene>
<sequence>MKKSLKKILFTVLTVFAIFFVVACGNKEDTKINKEEVIKNFSEASNNVKSADVVTTVNMTPKKGGESINVTVAASLIVEPLTLKMTMETKGQNIKINSFIKDDVMYIQNPVDNTWIKQTLPKEVSEQFKHITNNNIDNYELFKDNLDKIDIKEKDGNYLISIIKDTGFLKEAMKKQNSNMGILGQGENFEVDNITLEYVVDKETYFTKSSVASFETKLQGQDVKVSTNTEFSNINNIKEITIPEEALNAFTIPGK</sequence>
<evidence type="ECO:0008006" key="4">
    <source>
        <dbReference type="Google" id="ProtNLM"/>
    </source>
</evidence>
<dbReference type="Pfam" id="PF20316">
    <property type="entry name" value="DUF6612"/>
    <property type="match status" value="1"/>
</dbReference>
<dbReference type="Proteomes" id="UP000003964">
    <property type="component" value="Unassembled WGS sequence"/>
</dbReference>
<evidence type="ECO:0000256" key="1">
    <source>
        <dbReference type="SAM" id="SignalP"/>
    </source>
</evidence>
<evidence type="ECO:0000313" key="3">
    <source>
        <dbReference type="Proteomes" id="UP000003964"/>
    </source>
</evidence>
<dbReference type="AlphaFoldDB" id="D6LEW0"/>
<name>D6LEW0_9FUSO</name>
<feature type="signal peptide" evidence="1">
    <location>
        <begin position="1"/>
        <end position="23"/>
    </location>
</feature>
<evidence type="ECO:0000313" key="2">
    <source>
        <dbReference type="EMBL" id="EFG28695.2"/>
    </source>
</evidence>
<feature type="chain" id="PRO_5003086807" description="Lipoprotein" evidence="1">
    <location>
        <begin position="24"/>
        <end position="255"/>
    </location>
</feature>
<organism evidence="2 3">
    <name type="scientific">Fusobacterium periodonticum 1_1_41FAA</name>
    <dbReference type="NCBI Taxonomy" id="469621"/>
    <lineage>
        <taxon>Bacteria</taxon>
        <taxon>Fusobacteriati</taxon>
        <taxon>Fusobacteriota</taxon>
        <taxon>Fusobacteriia</taxon>
        <taxon>Fusobacteriales</taxon>
        <taxon>Fusobacteriaceae</taxon>
        <taxon>Fusobacterium</taxon>
    </lineage>
</organism>
<dbReference type="InterPro" id="IPR046720">
    <property type="entry name" value="DUF6612"/>
</dbReference>
<proteinExistence type="predicted"/>
<dbReference type="Gene3D" id="2.50.20.20">
    <property type="match status" value="1"/>
</dbReference>
<accession>D6LEW0</accession>
<protein>
    <recommendedName>
        <fullName evidence="4">Lipoprotein</fullName>
    </recommendedName>
</protein>
<dbReference type="PROSITE" id="PS51257">
    <property type="entry name" value="PROKAR_LIPOPROTEIN"/>
    <property type="match status" value="1"/>
</dbReference>